<evidence type="ECO:0000256" key="4">
    <source>
        <dbReference type="ARBA" id="ARBA00023136"/>
    </source>
</evidence>
<evidence type="ECO:0000256" key="5">
    <source>
        <dbReference type="SAM" id="MobiDB-lite"/>
    </source>
</evidence>
<feature type="transmembrane region" description="Helical" evidence="6">
    <location>
        <begin position="433"/>
        <end position="453"/>
    </location>
</feature>
<comment type="subcellular location">
    <subcellularLocation>
        <location evidence="1">Membrane</location>
        <topology evidence="1">Multi-pass membrane protein</topology>
    </subcellularLocation>
</comment>
<feature type="transmembrane region" description="Helical" evidence="6">
    <location>
        <begin position="60"/>
        <end position="85"/>
    </location>
</feature>
<proteinExistence type="predicted"/>
<feature type="transmembrane region" description="Helical" evidence="6">
    <location>
        <begin position="32"/>
        <end position="48"/>
    </location>
</feature>
<dbReference type="PANTHER" id="PTHR11662">
    <property type="entry name" value="SOLUTE CARRIER FAMILY 17"/>
    <property type="match status" value="1"/>
</dbReference>
<dbReference type="GO" id="GO:0016020">
    <property type="term" value="C:membrane"/>
    <property type="evidence" value="ECO:0007669"/>
    <property type="project" value="UniProtKB-SubCell"/>
</dbReference>
<feature type="transmembrane region" description="Helical" evidence="6">
    <location>
        <begin position="368"/>
        <end position="393"/>
    </location>
</feature>
<dbReference type="InterPro" id="IPR020846">
    <property type="entry name" value="MFS_dom"/>
</dbReference>
<evidence type="ECO:0000259" key="7">
    <source>
        <dbReference type="PROSITE" id="PS50850"/>
    </source>
</evidence>
<accession>E6PYL2</accession>
<evidence type="ECO:0000256" key="6">
    <source>
        <dbReference type="SAM" id="Phobius"/>
    </source>
</evidence>
<dbReference type="InterPro" id="IPR050382">
    <property type="entry name" value="MFS_Na/Anion_cotransporter"/>
</dbReference>
<feature type="transmembrane region" description="Helical" evidence="6">
    <location>
        <begin position="344"/>
        <end position="362"/>
    </location>
</feature>
<dbReference type="GO" id="GO:0022857">
    <property type="term" value="F:transmembrane transporter activity"/>
    <property type="evidence" value="ECO:0007669"/>
    <property type="project" value="InterPro"/>
</dbReference>
<name>E6PYL2_9ZZZZ</name>
<feature type="transmembrane region" description="Helical" evidence="6">
    <location>
        <begin position="106"/>
        <end position="128"/>
    </location>
</feature>
<sequence length="471" mass="51030">MPNRKSIVPCTDVPHTDPHMHSDRSIRVPRRRWRIAWLLGIGVLVNYFDRVSLSVSQVALHVSFGIGAVAFGYLSGAYNWTYAMCQLPIGVVLDRWGVRRTGRVSIFLWSVASFASAISRNLTAFFAARLLLGVGEAPTFPANSKAVGLWFPPEERSSATAIFDSAAKFASAIGVPVLGVVLLSIGWRWSFALTGAISLLYLLYFWRVYRDPDDDPELTAEERVYIEHRAPVGRVSNQQPAQSVELTQLTQHAVHKPLPLRLLARQKKVIGLALGFGSYNYVFYLLLTWLPGYLATALHLDLLHSFLYTGVPWLVATVAELSIGGWLADFLMCRGANPSRVRQTILVIGMACGLGIFGAAGARTPVAALLWISLSIGGLSAAAPIGWSVPALISPRSSVGSVGGILNFSNQLSAITAPILTGYVVAITHSFRWAFGAAAIYLVIGIAAYLLLLGRIEPMFPESTPLEAAAG</sequence>
<protein>
    <submittedName>
        <fullName evidence="8">Major facilitator superfamily (MFS) transporter</fullName>
    </submittedName>
</protein>
<evidence type="ECO:0000256" key="2">
    <source>
        <dbReference type="ARBA" id="ARBA00022692"/>
    </source>
</evidence>
<feature type="region of interest" description="Disordered" evidence="5">
    <location>
        <begin position="1"/>
        <end position="21"/>
    </location>
</feature>
<dbReference type="AlphaFoldDB" id="E6PYL2"/>
<feature type="domain" description="Major facilitator superfamily (MFS) profile" evidence="7">
    <location>
        <begin position="35"/>
        <end position="457"/>
    </location>
</feature>
<organism evidence="8">
    <name type="scientific">mine drainage metagenome</name>
    <dbReference type="NCBI Taxonomy" id="410659"/>
    <lineage>
        <taxon>unclassified sequences</taxon>
        <taxon>metagenomes</taxon>
        <taxon>ecological metagenomes</taxon>
    </lineage>
</organism>
<keyword evidence="2 6" id="KW-0812">Transmembrane</keyword>
<dbReference type="SUPFAM" id="SSF103473">
    <property type="entry name" value="MFS general substrate transporter"/>
    <property type="match status" value="1"/>
</dbReference>
<evidence type="ECO:0000313" key="8">
    <source>
        <dbReference type="EMBL" id="CBI00021.1"/>
    </source>
</evidence>
<feature type="transmembrane region" description="Helical" evidence="6">
    <location>
        <begin position="405"/>
        <end position="427"/>
    </location>
</feature>
<evidence type="ECO:0000256" key="1">
    <source>
        <dbReference type="ARBA" id="ARBA00004141"/>
    </source>
</evidence>
<dbReference type="InterPro" id="IPR036259">
    <property type="entry name" value="MFS_trans_sf"/>
</dbReference>
<dbReference type="Pfam" id="PF07690">
    <property type="entry name" value="MFS_1"/>
    <property type="match status" value="1"/>
</dbReference>
<feature type="transmembrane region" description="Helical" evidence="6">
    <location>
        <begin position="269"/>
        <end position="290"/>
    </location>
</feature>
<dbReference type="InterPro" id="IPR011701">
    <property type="entry name" value="MFS"/>
</dbReference>
<dbReference type="CDD" id="cd17319">
    <property type="entry name" value="MFS_ExuT_GudP_like"/>
    <property type="match status" value="1"/>
</dbReference>
<dbReference type="PANTHER" id="PTHR11662:SF399">
    <property type="entry name" value="FI19708P1-RELATED"/>
    <property type="match status" value="1"/>
</dbReference>
<dbReference type="Gene3D" id="1.20.1250.20">
    <property type="entry name" value="MFS general substrate transporter like domains"/>
    <property type="match status" value="2"/>
</dbReference>
<feature type="transmembrane region" description="Helical" evidence="6">
    <location>
        <begin position="310"/>
        <end position="332"/>
    </location>
</feature>
<reference evidence="8" key="1">
    <citation type="submission" date="2009-10" db="EMBL/GenBank/DDBJ databases">
        <title>Diversity of trophic interactions inside an arsenic-rich microbial ecosystem.</title>
        <authorList>
            <person name="Bertin P.N."/>
            <person name="Heinrich-Salmeron A."/>
            <person name="Pelletier E."/>
            <person name="Goulhen-Chollet F."/>
            <person name="Arsene-Ploetze F."/>
            <person name="Gallien S."/>
            <person name="Calteau A."/>
            <person name="Vallenet D."/>
            <person name="Casiot C."/>
            <person name="Chane-Woon-Ming B."/>
            <person name="Giloteaux L."/>
            <person name="Barakat M."/>
            <person name="Bonnefoy V."/>
            <person name="Bruneel O."/>
            <person name="Chandler M."/>
            <person name="Cleiss J."/>
            <person name="Duran R."/>
            <person name="Elbaz-Poulichet F."/>
            <person name="Fonknechten N."/>
            <person name="Lauga B."/>
            <person name="Mornico D."/>
            <person name="Ortet P."/>
            <person name="Schaeffer C."/>
            <person name="Siguier P."/>
            <person name="Alexander Thil Smith A."/>
            <person name="Van Dorsselaer A."/>
            <person name="Weissenbach J."/>
            <person name="Medigue C."/>
            <person name="Le Paslier D."/>
        </authorList>
    </citation>
    <scope>NUCLEOTIDE SEQUENCE</scope>
</reference>
<keyword evidence="4 6" id="KW-0472">Membrane</keyword>
<dbReference type="PROSITE" id="PS50850">
    <property type="entry name" value="MFS"/>
    <property type="match status" value="1"/>
</dbReference>
<gene>
    <name evidence="8" type="ORF">CARN3_1000</name>
</gene>
<feature type="transmembrane region" description="Helical" evidence="6">
    <location>
        <begin position="187"/>
        <end position="206"/>
    </location>
</feature>
<evidence type="ECO:0000256" key="3">
    <source>
        <dbReference type="ARBA" id="ARBA00022989"/>
    </source>
</evidence>
<comment type="caution">
    <text evidence="8">The sequence shown here is derived from an EMBL/GenBank/DDBJ whole genome shotgun (WGS) entry which is preliminary data.</text>
</comment>
<dbReference type="EMBL" id="CABN01000083">
    <property type="protein sequence ID" value="CBI00021.1"/>
    <property type="molecule type" value="Genomic_DNA"/>
</dbReference>
<keyword evidence="3 6" id="KW-1133">Transmembrane helix</keyword>